<evidence type="ECO:0000313" key="3">
    <source>
        <dbReference type="Proteomes" id="UP000604046"/>
    </source>
</evidence>
<dbReference type="EMBL" id="CAJNDS010002555">
    <property type="protein sequence ID" value="CAE7524551.1"/>
    <property type="molecule type" value="Genomic_DNA"/>
</dbReference>
<proteinExistence type="predicted"/>
<dbReference type="AlphaFoldDB" id="A0A812TFP7"/>
<comment type="caution">
    <text evidence="2">The sequence shown here is derived from an EMBL/GenBank/DDBJ whole genome shotgun (WGS) entry which is preliminary data.</text>
</comment>
<reference evidence="2" key="1">
    <citation type="submission" date="2021-02" db="EMBL/GenBank/DDBJ databases">
        <authorList>
            <person name="Dougan E. K."/>
            <person name="Rhodes N."/>
            <person name="Thang M."/>
            <person name="Chan C."/>
        </authorList>
    </citation>
    <scope>NUCLEOTIDE SEQUENCE</scope>
</reference>
<feature type="region of interest" description="Disordered" evidence="1">
    <location>
        <begin position="1"/>
        <end position="26"/>
    </location>
</feature>
<evidence type="ECO:0000313" key="2">
    <source>
        <dbReference type="EMBL" id="CAE7524551.1"/>
    </source>
</evidence>
<accession>A0A812TFP7</accession>
<protein>
    <submittedName>
        <fullName evidence="2">Uncharacterized protein</fullName>
    </submittedName>
</protein>
<sequence>MHPLLSDVAENLERRRPGNWDPADQTAQRSRLTMAHSKAGVVVSQEPCDTIAGPWFLAAYHPRLDSYLQSSKRLAVTASSPELQRGLANILAGNLAVERSESVDPPSVPMQMDVSLSSYADDVARTMRADSALCLHNAASLSSTLLSRALAPDFAQNEAKQEVLPFFAGQGANSHLRNAFTLPRIVPGSVQRHARCLGPYLAFDGQLHDERGRRVQAARTAYYALGKFWAKCRVKRWRLTVFKSMVVGAAYSGLVAFPVQAPDVRTLDKELLKFGRKVLQGTACEKSVDKYKALSNDHVWRLLRSAPTAVELSAQRLQWWQRIVARPEEHLALLFTFFGHIPGTPAPFDENGAIHDRSHAWMRQLGEDIRQLATWDSSGFMSAAADGPLVLFVDADFREAFLQQVCRFRLLRLQERMPPMRLLHVMRCSLMASRAMPPSPLSVLSQYIWLTANNMNRGALWQHCSPSVTSAAHAGLPWPLCEWRATICMIASDEGTVAGRQAALQCIKYTRACLASVQSVMFRSDCWVRLKHTWRRTCPLRSGDRASTTTSSAMADQWAAHLRPQLEGEKPAKTRAVASNKSDLERELLLIITRLSLKNAADLRLLCSMAYSTIKFEANHGAIKACEQARQLHADRTRGHSGHQEGQPDEYALVALLLCLKANLGAADQEIIEHFLASHPPKASQLAGAVKVCRVQNMHVSTHKKLFLRLSDEHKDMEKALVSALVADGGIQLFGQAPRGSMERKAMDLMQKLGVKNEHVE</sequence>
<name>A0A812TFP7_9DINO</name>
<organism evidence="2 3">
    <name type="scientific">Symbiodinium natans</name>
    <dbReference type="NCBI Taxonomy" id="878477"/>
    <lineage>
        <taxon>Eukaryota</taxon>
        <taxon>Sar</taxon>
        <taxon>Alveolata</taxon>
        <taxon>Dinophyceae</taxon>
        <taxon>Suessiales</taxon>
        <taxon>Symbiodiniaceae</taxon>
        <taxon>Symbiodinium</taxon>
    </lineage>
</organism>
<gene>
    <name evidence="2" type="ORF">SNAT2548_LOCUS29360</name>
</gene>
<keyword evidence="3" id="KW-1185">Reference proteome</keyword>
<evidence type="ECO:0000256" key="1">
    <source>
        <dbReference type="SAM" id="MobiDB-lite"/>
    </source>
</evidence>
<dbReference type="Proteomes" id="UP000604046">
    <property type="component" value="Unassembled WGS sequence"/>
</dbReference>